<name>A0A096DDP3_FLAPL</name>
<dbReference type="InterPro" id="IPR010178">
    <property type="entry name" value="Lit"/>
</dbReference>
<dbReference type="EMBL" id="ADLO01000055">
    <property type="protein sequence ID" value="KGF55659.1"/>
    <property type="molecule type" value="Genomic_DNA"/>
</dbReference>
<feature type="transmembrane region" description="Helical" evidence="1">
    <location>
        <begin position="131"/>
        <end position="150"/>
    </location>
</feature>
<dbReference type="HOGENOM" id="CLU_093826_1_0_9"/>
<organism evidence="2 3">
    <name type="scientific">Flavonifractor plautii 1_3_50AFAA</name>
    <dbReference type="NCBI Taxonomy" id="742738"/>
    <lineage>
        <taxon>Bacteria</taxon>
        <taxon>Bacillati</taxon>
        <taxon>Bacillota</taxon>
        <taxon>Clostridia</taxon>
        <taxon>Eubacteriales</taxon>
        <taxon>Oscillospiraceae</taxon>
        <taxon>Flavonifractor</taxon>
    </lineage>
</organism>
<evidence type="ECO:0000313" key="3">
    <source>
        <dbReference type="Proteomes" id="UP000029585"/>
    </source>
</evidence>
<dbReference type="Pfam" id="PF07314">
    <property type="entry name" value="Lit"/>
    <property type="match status" value="1"/>
</dbReference>
<evidence type="ECO:0000313" key="2">
    <source>
        <dbReference type="EMBL" id="KGF55659.1"/>
    </source>
</evidence>
<feature type="transmembrane region" description="Helical" evidence="1">
    <location>
        <begin position="91"/>
        <end position="111"/>
    </location>
</feature>
<keyword evidence="1" id="KW-0812">Transmembrane</keyword>
<keyword evidence="1" id="KW-1133">Transmembrane helix</keyword>
<accession>A0A096DDP3</accession>
<dbReference type="PATRIC" id="fig|742738.3.peg.1783"/>
<protein>
    <submittedName>
        <fullName evidence="2">Integral membrane protein</fullName>
    </submittedName>
</protein>
<dbReference type="Proteomes" id="UP000029585">
    <property type="component" value="Unassembled WGS sequence"/>
</dbReference>
<dbReference type="eggNOG" id="COG4478">
    <property type="taxonomic scope" value="Bacteria"/>
</dbReference>
<evidence type="ECO:0000256" key="1">
    <source>
        <dbReference type="SAM" id="Phobius"/>
    </source>
</evidence>
<dbReference type="RefSeq" id="WP_044940476.1">
    <property type="nucleotide sequence ID" value="NZ_KN174162.1"/>
</dbReference>
<keyword evidence="3" id="KW-1185">Reference proteome</keyword>
<keyword evidence="1" id="KW-0472">Membrane</keyword>
<dbReference type="NCBIfam" id="TIGR01906">
    <property type="entry name" value="integ_TIGR01906"/>
    <property type="match status" value="1"/>
</dbReference>
<proteinExistence type="predicted"/>
<reference evidence="2 3" key="1">
    <citation type="submission" date="2011-08" db="EMBL/GenBank/DDBJ databases">
        <title>The Genome Sequence of Clostridium orbiscindens 1_3_50AFAA.</title>
        <authorList>
            <consortium name="The Broad Institute Genome Sequencing Platform"/>
            <person name="Earl A."/>
            <person name="Ward D."/>
            <person name="Feldgarden M."/>
            <person name="Gevers D."/>
            <person name="Daigneault M."/>
            <person name="Strauss J."/>
            <person name="Allen-Vercoe E."/>
            <person name="Young S.K."/>
            <person name="Zeng Q."/>
            <person name="Gargeya S."/>
            <person name="Fitzgerald M."/>
            <person name="Haas B."/>
            <person name="Abouelleil A."/>
            <person name="Alvarado L."/>
            <person name="Arachchi H.M."/>
            <person name="Berlin A."/>
            <person name="Brown A."/>
            <person name="Chapman S.B."/>
            <person name="Chen Z."/>
            <person name="Dunbar C."/>
            <person name="Freedman E."/>
            <person name="Gearin G."/>
            <person name="Gellesch M."/>
            <person name="Goldberg J."/>
            <person name="Griggs A."/>
            <person name="Gujja S."/>
            <person name="Heiman D."/>
            <person name="Howarth C."/>
            <person name="Larson L."/>
            <person name="Lui A."/>
            <person name="MacDonald P.J.P."/>
            <person name="Montmayeur A."/>
            <person name="Murphy C."/>
            <person name="Neiman D."/>
            <person name="Pearson M."/>
            <person name="Priest M."/>
            <person name="Roberts A."/>
            <person name="Saif S."/>
            <person name="Shea T."/>
            <person name="Shenoy N."/>
            <person name="Sisk P."/>
            <person name="Stolte C."/>
            <person name="Sykes S."/>
            <person name="Wortman J."/>
            <person name="Nusbaum C."/>
            <person name="Birren B."/>
        </authorList>
    </citation>
    <scope>NUCLEOTIDE SEQUENCE [LARGE SCALE GENOMIC DNA]</scope>
    <source>
        <strain evidence="2 3">1_3_50AFAA</strain>
    </source>
</reference>
<sequence length="225" mass="24658">MRSSKLATAALTVILALLVLSASIAVPILFRPFYYIQIDALRLPERTGWPEEVIREAYDEVLDFCVLGTPFGTGELSWSESGRSHFADVRVLFRADFLVLGVTAVSAALLLLLRRLHRLEFYRPAGRGPGFWAGVLAAGLVLAVGALAALDFSRAFTVFHAVFFPGKDNWLFNPATDEIILIMPERFFLNCALLIGAVLLSACGALIAGDLLSAHRRTKKTVLPR</sequence>
<comment type="caution">
    <text evidence="2">The sequence shown here is derived from an EMBL/GenBank/DDBJ whole genome shotgun (WGS) entry which is preliminary data.</text>
</comment>
<dbReference type="AlphaFoldDB" id="A0A096DDP3"/>
<feature type="transmembrane region" description="Helical" evidence="1">
    <location>
        <begin position="187"/>
        <end position="212"/>
    </location>
</feature>
<gene>
    <name evidence="2" type="ORF">HMPREF9460_01737</name>
</gene>